<dbReference type="OrthoDB" id="8246499at2"/>
<name>A0A510HK70_9ACTN</name>
<dbReference type="RefSeq" id="WP_143528425.1">
    <property type="nucleotide sequence ID" value="NZ_AP019791.1"/>
</dbReference>
<dbReference type="EMBL" id="AP019791">
    <property type="protein sequence ID" value="BBL80419.1"/>
    <property type="molecule type" value="Genomic_DNA"/>
</dbReference>
<gene>
    <name evidence="2" type="ORF">RxyAA322_22730</name>
</gene>
<keyword evidence="1" id="KW-0472">Membrane</keyword>
<feature type="transmembrane region" description="Helical" evidence="1">
    <location>
        <begin position="20"/>
        <end position="36"/>
    </location>
</feature>
<evidence type="ECO:0000256" key="1">
    <source>
        <dbReference type="SAM" id="Phobius"/>
    </source>
</evidence>
<protein>
    <submittedName>
        <fullName evidence="2">Uncharacterized protein</fullName>
    </submittedName>
</protein>
<accession>A0A510HK70</accession>
<sequence>MLSLCRHGMASGELLRRISGVSWVAGFAVFALHFWLSQEHGWFIWAMVVYAACVTWLLVWAMRDRRRLRIESGQGRESQGGR</sequence>
<keyword evidence="1" id="KW-1133">Transmembrane helix</keyword>
<proteinExistence type="predicted"/>
<evidence type="ECO:0000313" key="3">
    <source>
        <dbReference type="Proteomes" id="UP000318065"/>
    </source>
</evidence>
<dbReference type="AlphaFoldDB" id="A0A510HK70"/>
<keyword evidence="1" id="KW-0812">Transmembrane</keyword>
<reference evidence="2" key="1">
    <citation type="journal article" date="2019" name="Microbiol. Resour. Announc.">
        <title>Complete Genome Sequence of Rubrobacter xylanophilus Strain AA3-22, Isolated from Arima Onsen in Japan.</title>
        <authorList>
            <person name="Tomariguchi N."/>
            <person name="Miyazaki K."/>
        </authorList>
    </citation>
    <scope>NUCLEOTIDE SEQUENCE [LARGE SCALE GENOMIC DNA]</scope>
    <source>
        <strain evidence="2">AA3-22</strain>
    </source>
</reference>
<feature type="transmembrane region" description="Helical" evidence="1">
    <location>
        <begin position="42"/>
        <end position="62"/>
    </location>
</feature>
<dbReference type="Proteomes" id="UP000318065">
    <property type="component" value="Chromosome"/>
</dbReference>
<keyword evidence="3" id="KW-1185">Reference proteome</keyword>
<organism evidence="2 3">
    <name type="scientific">Rubrobacter xylanophilus</name>
    <dbReference type="NCBI Taxonomy" id="49319"/>
    <lineage>
        <taxon>Bacteria</taxon>
        <taxon>Bacillati</taxon>
        <taxon>Actinomycetota</taxon>
        <taxon>Rubrobacteria</taxon>
        <taxon>Rubrobacterales</taxon>
        <taxon>Rubrobacteraceae</taxon>
        <taxon>Rubrobacter</taxon>
    </lineage>
</organism>
<evidence type="ECO:0000313" key="2">
    <source>
        <dbReference type="EMBL" id="BBL80419.1"/>
    </source>
</evidence>